<dbReference type="Gene3D" id="1.10.10.10">
    <property type="entry name" value="Winged helix-like DNA-binding domain superfamily/Winged helix DNA-binding domain"/>
    <property type="match status" value="1"/>
</dbReference>
<evidence type="ECO:0000256" key="3">
    <source>
        <dbReference type="ARBA" id="ARBA00023163"/>
    </source>
</evidence>
<keyword evidence="6" id="KW-1185">Reference proteome</keyword>
<dbReference type="Gene3D" id="1.20.120.530">
    <property type="entry name" value="GntR ligand-binding domain-like"/>
    <property type="match status" value="1"/>
</dbReference>
<comment type="caution">
    <text evidence="5">The sequence shown here is derived from an EMBL/GenBank/DDBJ whole genome shotgun (WGS) entry which is preliminary data.</text>
</comment>
<dbReference type="InterPro" id="IPR036388">
    <property type="entry name" value="WH-like_DNA-bd_sf"/>
</dbReference>
<dbReference type="SMART" id="SM00345">
    <property type="entry name" value="HTH_GNTR"/>
    <property type="match status" value="1"/>
</dbReference>
<dbReference type="InterPro" id="IPR000524">
    <property type="entry name" value="Tscrpt_reg_HTH_GntR"/>
</dbReference>
<dbReference type="Pfam" id="PF07729">
    <property type="entry name" value="FCD"/>
    <property type="match status" value="1"/>
</dbReference>
<protein>
    <submittedName>
        <fullName evidence="5">FadR/GntR family transcriptional regulator</fullName>
    </submittedName>
</protein>
<proteinExistence type="predicted"/>
<evidence type="ECO:0000256" key="1">
    <source>
        <dbReference type="ARBA" id="ARBA00023015"/>
    </source>
</evidence>
<evidence type="ECO:0000259" key="4">
    <source>
        <dbReference type="PROSITE" id="PS50949"/>
    </source>
</evidence>
<dbReference type="Pfam" id="PF00392">
    <property type="entry name" value="GntR"/>
    <property type="match status" value="1"/>
</dbReference>
<dbReference type="SUPFAM" id="SSF48008">
    <property type="entry name" value="GntR ligand-binding domain-like"/>
    <property type="match status" value="1"/>
</dbReference>
<dbReference type="EMBL" id="JBHRTR010000031">
    <property type="protein sequence ID" value="MFC3229192.1"/>
    <property type="molecule type" value="Genomic_DNA"/>
</dbReference>
<dbReference type="InterPro" id="IPR011711">
    <property type="entry name" value="GntR_C"/>
</dbReference>
<keyword evidence="3" id="KW-0804">Transcription</keyword>
<keyword evidence="1" id="KW-0805">Transcription regulation</keyword>
<dbReference type="Proteomes" id="UP001595528">
    <property type="component" value="Unassembled WGS sequence"/>
</dbReference>
<accession>A0ABV7L3I6</accession>
<dbReference type="SUPFAM" id="SSF46785">
    <property type="entry name" value="Winged helix' DNA-binding domain"/>
    <property type="match status" value="1"/>
</dbReference>
<dbReference type="InterPro" id="IPR008920">
    <property type="entry name" value="TF_FadR/GntR_C"/>
</dbReference>
<dbReference type="PROSITE" id="PS50949">
    <property type="entry name" value="HTH_GNTR"/>
    <property type="match status" value="1"/>
</dbReference>
<dbReference type="PRINTS" id="PR00035">
    <property type="entry name" value="HTHGNTR"/>
</dbReference>
<organism evidence="5 6">
    <name type="scientific">Marinibaculum pumilum</name>
    <dbReference type="NCBI Taxonomy" id="1766165"/>
    <lineage>
        <taxon>Bacteria</taxon>
        <taxon>Pseudomonadati</taxon>
        <taxon>Pseudomonadota</taxon>
        <taxon>Alphaproteobacteria</taxon>
        <taxon>Rhodospirillales</taxon>
        <taxon>Rhodospirillaceae</taxon>
        <taxon>Marinibaculum</taxon>
    </lineage>
</organism>
<reference evidence="6" key="1">
    <citation type="journal article" date="2019" name="Int. J. Syst. Evol. Microbiol.">
        <title>The Global Catalogue of Microorganisms (GCM) 10K type strain sequencing project: providing services to taxonomists for standard genome sequencing and annotation.</title>
        <authorList>
            <consortium name="The Broad Institute Genomics Platform"/>
            <consortium name="The Broad Institute Genome Sequencing Center for Infectious Disease"/>
            <person name="Wu L."/>
            <person name="Ma J."/>
        </authorList>
    </citation>
    <scope>NUCLEOTIDE SEQUENCE [LARGE SCALE GENOMIC DNA]</scope>
    <source>
        <strain evidence="6">KCTC 42964</strain>
    </source>
</reference>
<dbReference type="InterPro" id="IPR036390">
    <property type="entry name" value="WH_DNA-bd_sf"/>
</dbReference>
<keyword evidence="2" id="KW-0238">DNA-binding</keyword>
<evidence type="ECO:0000313" key="5">
    <source>
        <dbReference type="EMBL" id="MFC3229192.1"/>
    </source>
</evidence>
<feature type="domain" description="HTH gntR-type" evidence="4">
    <location>
        <begin position="6"/>
        <end position="74"/>
    </location>
</feature>
<evidence type="ECO:0000313" key="6">
    <source>
        <dbReference type="Proteomes" id="UP001595528"/>
    </source>
</evidence>
<evidence type="ECO:0000256" key="2">
    <source>
        <dbReference type="ARBA" id="ARBA00023125"/>
    </source>
</evidence>
<name>A0ABV7L3I6_9PROT</name>
<dbReference type="PANTHER" id="PTHR43537">
    <property type="entry name" value="TRANSCRIPTIONAL REGULATOR, GNTR FAMILY"/>
    <property type="match status" value="1"/>
</dbReference>
<gene>
    <name evidence="5" type="ORF">ACFOGJ_18240</name>
</gene>
<dbReference type="CDD" id="cd07377">
    <property type="entry name" value="WHTH_GntR"/>
    <property type="match status" value="1"/>
</dbReference>
<dbReference type="SMART" id="SM00895">
    <property type="entry name" value="FCD"/>
    <property type="match status" value="1"/>
</dbReference>
<dbReference type="PANTHER" id="PTHR43537:SF5">
    <property type="entry name" value="UXU OPERON TRANSCRIPTIONAL REGULATOR"/>
    <property type="match status" value="1"/>
</dbReference>
<dbReference type="RefSeq" id="WP_379903164.1">
    <property type="nucleotide sequence ID" value="NZ_JBHRTR010000031.1"/>
</dbReference>
<sequence length="252" mass="27911">MSPRGESRAHDVIARIFGLIEREKLPAGARLPAERKLAEQLEVSRPALREAMAILEALRIVECRSNSGNYLRHRDQDASIEALSLLSELSLPLSEAEVAQSVELRMLLEQQAVVLACRRRTEADLAVLRGLVGESAARLARGETILDQDQRFHLAIAAATGNRVLLRLMNGFLPALHGRRALYFRDLERCRASHAMHERLVAAIAAQDDAGAAALMAQHMNAATFYYREAYARIGQGADQEPEAQNDREEIA</sequence>